<comment type="caution">
    <text evidence="1">The sequence shown here is derived from an EMBL/GenBank/DDBJ whole genome shotgun (WGS) entry which is preliminary data.</text>
</comment>
<accession>A0A1W9ZUM4</accession>
<dbReference type="RefSeq" id="WP_083171209.1">
    <property type="nucleotide sequence ID" value="NZ_MVHF01000078.1"/>
</dbReference>
<dbReference type="InterPro" id="IPR036188">
    <property type="entry name" value="FAD/NAD-bd_sf"/>
</dbReference>
<dbReference type="Gene3D" id="3.50.50.60">
    <property type="entry name" value="FAD/NAD(P)-binding domain"/>
    <property type="match status" value="1"/>
</dbReference>
<reference evidence="1 2" key="1">
    <citation type="submission" date="2017-02" db="EMBL/GenBank/DDBJ databases">
        <title>The new phylogeny of genus Mycobacterium.</title>
        <authorList>
            <person name="Tortoli E."/>
            <person name="Trovato A."/>
            <person name="Cirillo D.M."/>
        </authorList>
    </citation>
    <scope>NUCLEOTIDE SEQUENCE [LARGE SCALE GENOMIC DNA]</scope>
    <source>
        <strain evidence="1 2">RW6</strain>
    </source>
</reference>
<dbReference type="EMBL" id="MVHF01000078">
    <property type="protein sequence ID" value="ORA21482.1"/>
    <property type="molecule type" value="Genomic_DNA"/>
</dbReference>
<dbReference type="PANTHER" id="PTHR43422">
    <property type="entry name" value="THIAMINE THIAZOLE SYNTHASE"/>
    <property type="match status" value="1"/>
</dbReference>
<name>A0A1W9ZUM4_9MYCO</name>
<protein>
    <recommendedName>
        <fullName evidence="3">FAD-binding domain-containing protein</fullName>
    </recommendedName>
</protein>
<keyword evidence="2" id="KW-1185">Reference proteome</keyword>
<evidence type="ECO:0008006" key="3">
    <source>
        <dbReference type="Google" id="ProtNLM"/>
    </source>
</evidence>
<evidence type="ECO:0000313" key="1">
    <source>
        <dbReference type="EMBL" id="ORA21482.1"/>
    </source>
</evidence>
<dbReference type="Proteomes" id="UP000192448">
    <property type="component" value="Unassembled WGS sequence"/>
</dbReference>
<evidence type="ECO:0000313" key="2">
    <source>
        <dbReference type="Proteomes" id="UP000192448"/>
    </source>
</evidence>
<dbReference type="SUPFAM" id="SSF51905">
    <property type="entry name" value="FAD/NAD(P)-binding domain"/>
    <property type="match status" value="1"/>
</dbReference>
<dbReference type="AlphaFoldDB" id="A0A1W9ZUM4"/>
<dbReference type="Pfam" id="PF12831">
    <property type="entry name" value="FAD_oxidored"/>
    <property type="match status" value="1"/>
</dbReference>
<dbReference type="OrthoDB" id="9790035at2"/>
<proteinExistence type="predicted"/>
<organism evidence="1 2">
    <name type="scientific">Mycobacterium aquaticum</name>
    <dbReference type="NCBI Taxonomy" id="1927124"/>
    <lineage>
        <taxon>Bacteria</taxon>
        <taxon>Bacillati</taxon>
        <taxon>Actinomycetota</taxon>
        <taxon>Actinomycetes</taxon>
        <taxon>Mycobacteriales</taxon>
        <taxon>Mycobacteriaceae</taxon>
        <taxon>Mycobacterium</taxon>
    </lineage>
</organism>
<gene>
    <name evidence="1" type="ORF">BST13_37555</name>
</gene>
<sequence>MGKHAIVIGASISGLLAAFGAAEGFERVTIVERDELVDGPTLRKGVPQGRQPHALLTIGRKMLAEFIPDLRQQLIGEGCPAIDEILEVPYWSPEGWRVRYPGPVETIACRRPLFEWVVRRNLMVLPNVDFRFGAVEGLTASGDTVTGVRLQDGSVIEGDLVVDASGRGSKSPRWMEELGYEAPKEVHVRAYQGYSTQQVRMPEGVLPEGVKGIAAMPHPGNTSGAFLFPADNGVYMLMGAGMMKNYPPKDREALLDYIDTAPSPLVGQFARQTEPISDVVTYRVNSNQLRLWHRMEHRPEGFVVTGDAVASYNPIYGQGMSQAAQGGIAMRDAIRNESGDSRPFPVRFQEGLAKFTDLAFAQSAMADAFYEGAEVEGMDPPDTSEMDFFTYLEQLSTEDPEVLDELVRATYSMEAERLDNEELKAKVQAWIDAGRTVTNNDPTRLPGVVQTAGV</sequence>
<dbReference type="PANTHER" id="PTHR43422:SF3">
    <property type="entry name" value="THIAMINE THIAZOLE SYNTHASE"/>
    <property type="match status" value="1"/>
</dbReference>
<dbReference type="STRING" id="1927124.BST13_37555"/>